<protein>
    <submittedName>
        <fullName evidence="2">Uncharacterized protein</fullName>
    </submittedName>
</protein>
<keyword evidence="1" id="KW-1133">Transmembrane helix</keyword>
<evidence type="ECO:0000313" key="2">
    <source>
        <dbReference type="EMBL" id="POA09253.1"/>
    </source>
</evidence>
<feature type="transmembrane region" description="Helical" evidence="1">
    <location>
        <begin position="51"/>
        <end position="75"/>
    </location>
</feature>
<evidence type="ECO:0000256" key="1">
    <source>
        <dbReference type="SAM" id="Phobius"/>
    </source>
</evidence>
<accession>A0A2K4FD92</accession>
<name>A0A2K4FD92_9STAP</name>
<keyword evidence="1" id="KW-0812">Transmembrane</keyword>
<dbReference type="AlphaFoldDB" id="A0A2K4FD92"/>
<proteinExistence type="predicted"/>
<dbReference type="GeneID" id="98296802"/>
<keyword evidence="1" id="KW-0472">Membrane</keyword>
<sequence>MKRITLLILGLITLSSAWSTLKMIVALFITKRAITVSYSPLPFSLDNPHKLIIFVSIIIYIILTLILAAVTAHYAKSRR</sequence>
<dbReference type="Proteomes" id="UP000242712">
    <property type="component" value="Unassembled WGS sequence"/>
</dbReference>
<dbReference type="RefSeq" id="WP_103370675.1">
    <property type="nucleotide sequence ID" value="NZ_CBCRVO010000001.1"/>
</dbReference>
<reference evidence="2 3" key="1">
    <citation type="submission" date="2017-08" db="EMBL/GenBank/DDBJ databases">
        <title>Draft genome sequences of 64 type strains of genus Staph aureus.</title>
        <authorList>
            <person name="Cole K."/>
            <person name="Golubchik T."/>
            <person name="Russell J."/>
            <person name="Foster D."/>
            <person name="Llewelyn M."/>
            <person name="Wilson D."/>
            <person name="Crook D."/>
            <person name="Paul J."/>
        </authorList>
    </citation>
    <scope>NUCLEOTIDE SEQUENCE [LARGE SCALE GENOMIC DNA]</scope>
    <source>
        <strain evidence="2 3">DSM 29875</strain>
    </source>
</reference>
<evidence type="ECO:0000313" key="3">
    <source>
        <dbReference type="Proteomes" id="UP000242712"/>
    </source>
</evidence>
<keyword evidence="3" id="KW-1185">Reference proteome</keyword>
<dbReference type="OrthoDB" id="9936423at2"/>
<dbReference type="EMBL" id="PPPX01000001">
    <property type="protein sequence ID" value="POA09253.1"/>
    <property type="molecule type" value="Genomic_DNA"/>
</dbReference>
<comment type="caution">
    <text evidence="2">The sequence shown here is derived from an EMBL/GenBank/DDBJ whole genome shotgun (WGS) entry which is preliminary data.</text>
</comment>
<gene>
    <name evidence="2" type="ORF">CD039_00385</name>
</gene>
<organism evidence="2 3">
    <name type="scientific">Staphylococcus argensis</name>
    <dbReference type="NCBI Taxonomy" id="1607738"/>
    <lineage>
        <taxon>Bacteria</taxon>
        <taxon>Bacillati</taxon>
        <taxon>Bacillota</taxon>
        <taxon>Bacilli</taxon>
        <taxon>Bacillales</taxon>
        <taxon>Staphylococcaceae</taxon>
        <taxon>Staphylococcus</taxon>
    </lineage>
</organism>